<dbReference type="GO" id="GO:0042277">
    <property type="term" value="F:peptide binding"/>
    <property type="evidence" value="ECO:0007669"/>
    <property type="project" value="TreeGrafter"/>
</dbReference>
<keyword evidence="3" id="KW-0645">Protease</keyword>
<evidence type="ECO:0000256" key="3">
    <source>
        <dbReference type="ARBA" id="ARBA00022670"/>
    </source>
</evidence>
<gene>
    <name evidence="12" type="ORF">RFI_15246</name>
</gene>
<dbReference type="EMBL" id="ASPP01011160">
    <property type="protein sequence ID" value="ETO21957.1"/>
    <property type="molecule type" value="Genomic_DNA"/>
</dbReference>
<evidence type="ECO:0000259" key="10">
    <source>
        <dbReference type="Pfam" id="PF01433"/>
    </source>
</evidence>
<evidence type="ECO:0000256" key="1">
    <source>
        <dbReference type="ARBA" id="ARBA00010136"/>
    </source>
</evidence>
<dbReference type="Gene3D" id="2.60.40.1730">
    <property type="entry name" value="tricorn interacting facor f3 domain"/>
    <property type="match status" value="1"/>
</dbReference>
<comment type="similarity">
    <text evidence="1">Belongs to the peptidase M1 family.</text>
</comment>
<dbReference type="GO" id="GO:0070006">
    <property type="term" value="F:metalloaminopeptidase activity"/>
    <property type="evidence" value="ECO:0007669"/>
    <property type="project" value="TreeGrafter"/>
</dbReference>
<keyword evidence="4 9" id="KW-0479">Metal-binding</keyword>
<dbReference type="OMA" id="TDHENTI"/>
<accession>X6N9I5</accession>
<evidence type="ECO:0000259" key="11">
    <source>
        <dbReference type="Pfam" id="PF17900"/>
    </source>
</evidence>
<dbReference type="GO" id="GO:0043171">
    <property type="term" value="P:peptide catabolic process"/>
    <property type="evidence" value="ECO:0007669"/>
    <property type="project" value="TreeGrafter"/>
</dbReference>
<evidence type="ECO:0000256" key="9">
    <source>
        <dbReference type="PIRSR" id="PIRSR634016-3"/>
    </source>
</evidence>
<comment type="cofactor">
    <cofactor evidence="9">
        <name>Zn(2+)</name>
        <dbReference type="ChEBI" id="CHEBI:29105"/>
    </cofactor>
    <text evidence="9">Binds 1 zinc ion per subunit.</text>
</comment>
<dbReference type="Pfam" id="PF17900">
    <property type="entry name" value="Peptidase_M1_N"/>
    <property type="match status" value="1"/>
</dbReference>
<dbReference type="GO" id="GO:0006508">
    <property type="term" value="P:proteolysis"/>
    <property type="evidence" value="ECO:0007669"/>
    <property type="project" value="UniProtKB-KW"/>
</dbReference>
<protein>
    <submittedName>
        <fullName evidence="12">Uncharacterized protein</fullName>
    </submittedName>
</protein>
<dbReference type="InterPro" id="IPR027268">
    <property type="entry name" value="Peptidase_M4/M1_CTD_sf"/>
</dbReference>
<evidence type="ECO:0000256" key="6">
    <source>
        <dbReference type="ARBA" id="ARBA00022833"/>
    </source>
</evidence>
<dbReference type="Pfam" id="PF01433">
    <property type="entry name" value="Peptidase_M1"/>
    <property type="match status" value="1"/>
</dbReference>
<keyword evidence="13" id="KW-1185">Reference proteome</keyword>
<evidence type="ECO:0000256" key="5">
    <source>
        <dbReference type="ARBA" id="ARBA00022801"/>
    </source>
</evidence>
<dbReference type="FunFam" id="1.10.390.10:FF:000033">
    <property type="entry name" value="Endoplasmic reticulum aminopeptidase 1b"/>
    <property type="match status" value="1"/>
</dbReference>
<evidence type="ECO:0000256" key="2">
    <source>
        <dbReference type="ARBA" id="ARBA00022438"/>
    </source>
</evidence>
<dbReference type="CDD" id="cd09601">
    <property type="entry name" value="M1_APN-Q_like"/>
    <property type="match status" value="1"/>
</dbReference>
<dbReference type="OrthoDB" id="10031169at2759"/>
<dbReference type="Proteomes" id="UP000023152">
    <property type="component" value="Unassembled WGS sequence"/>
</dbReference>
<dbReference type="PRINTS" id="PR00756">
    <property type="entry name" value="ALADIPTASE"/>
</dbReference>
<dbReference type="MEROPS" id="M01.A28"/>
<dbReference type="InterPro" id="IPR014782">
    <property type="entry name" value="Peptidase_M1_dom"/>
</dbReference>
<evidence type="ECO:0000256" key="4">
    <source>
        <dbReference type="ARBA" id="ARBA00022723"/>
    </source>
</evidence>
<keyword evidence="6 9" id="KW-0862">Zinc</keyword>
<dbReference type="PANTHER" id="PTHR11533">
    <property type="entry name" value="PROTEASE M1 ZINC METALLOPROTEASE"/>
    <property type="match status" value="1"/>
</dbReference>
<sequence length="252" mass="29131">MSPLLSKKKKKKNKNNKKDGETAYCGVTQFQATDARRAFPCWDEPSAKATFIVELTVPTDLVCLSNMPEKSVKLMGSMKTVLFERSPLMSTYLVAWFIGEFEYAESKTNRGIPVRVWTVVGKKDTGTFACKTGARCLDFYEKYFEIEYPLLKCDMIAVPDLSLGAMENWGLVTYREIALLTDQAKSTIRRLRYIAMIVCHELSHQWFGNLVTMDWWSQLWLNEGFACFMQYFSTMALFPDWPVKYNCICFIY</sequence>
<evidence type="ECO:0000313" key="13">
    <source>
        <dbReference type="Proteomes" id="UP000023152"/>
    </source>
</evidence>
<keyword evidence="7" id="KW-0482">Metalloprotease</keyword>
<dbReference type="GO" id="GO:0008270">
    <property type="term" value="F:zinc ion binding"/>
    <property type="evidence" value="ECO:0007669"/>
    <property type="project" value="InterPro"/>
</dbReference>
<dbReference type="AlphaFoldDB" id="X6N9I5"/>
<feature type="active site" description="Proton acceptor" evidence="8">
    <location>
        <position position="201"/>
    </location>
</feature>
<dbReference type="InterPro" id="IPR050344">
    <property type="entry name" value="Peptidase_M1_aminopeptidases"/>
</dbReference>
<dbReference type="InterPro" id="IPR045357">
    <property type="entry name" value="Aminopeptidase_N-like_N"/>
</dbReference>
<keyword evidence="5" id="KW-0378">Hydrolase</keyword>
<proteinExistence type="inferred from homology"/>
<feature type="domain" description="Aminopeptidase N-like N-terminal" evidence="11">
    <location>
        <begin position="17"/>
        <end position="93"/>
    </location>
</feature>
<dbReference type="GO" id="GO:0016020">
    <property type="term" value="C:membrane"/>
    <property type="evidence" value="ECO:0007669"/>
    <property type="project" value="TreeGrafter"/>
</dbReference>
<dbReference type="InterPro" id="IPR034016">
    <property type="entry name" value="M1_APN-typ"/>
</dbReference>
<dbReference type="GO" id="GO:0005737">
    <property type="term" value="C:cytoplasm"/>
    <property type="evidence" value="ECO:0007669"/>
    <property type="project" value="TreeGrafter"/>
</dbReference>
<feature type="binding site" evidence="9">
    <location>
        <position position="204"/>
    </location>
    <ligand>
        <name>Zn(2+)</name>
        <dbReference type="ChEBI" id="CHEBI:29105"/>
        <note>catalytic</note>
    </ligand>
</feature>
<dbReference type="InterPro" id="IPR042097">
    <property type="entry name" value="Aminopeptidase_N-like_N_sf"/>
</dbReference>
<evidence type="ECO:0000313" key="12">
    <source>
        <dbReference type="EMBL" id="ETO21957.1"/>
    </source>
</evidence>
<comment type="caution">
    <text evidence="12">The sequence shown here is derived from an EMBL/GenBank/DDBJ whole genome shotgun (WGS) entry which is preliminary data.</text>
</comment>
<reference evidence="12 13" key="1">
    <citation type="journal article" date="2013" name="Curr. Biol.">
        <title>The Genome of the Foraminiferan Reticulomyxa filosa.</title>
        <authorList>
            <person name="Glockner G."/>
            <person name="Hulsmann N."/>
            <person name="Schleicher M."/>
            <person name="Noegel A.A."/>
            <person name="Eichinger L."/>
            <person name="Gallinger C."/>
            <person name="Pawlowski J."/>
            <person name="Sierra R."/>
            <person name="Euteneuer U."/>
            <person name="Pillet L."/>
            <person name="Moustafa A."/>
            <person name="Platzer M."/>
            <person name="Groth M."/>
            <person name="Szafranski K."/>
            <person name="Schliwa M."/>
        </authorList>
    </citation>
    <scope>NUCLEOTIDE SEQUENCE [LARGE SCALE GENOMIC DNA]</scope>
</reference>
<keyword evidence="2" id="KW-0031">Aminopeptidase</keyword>
<dbReference type="GO" id="GO:0005615">
    <property type="term" value="C:extracellular space"/>
    <property type="evidence" value="ECO:0007669"/>
    <property type="project" value="TreeGrafter"/>
</dbReference>
<name>X6N9I5_RETFI</name>
<dbReference type="Gene3D" id="1.10.390.10">
    <property type="entry name" value="Neutral Protease Domain 2"/>
    <property type="match status" value="1"/>
</dbReference>
<organism evidence="12 13">
    <name type="scientific">Reticulomyxa filosa</name>
    <dbReference type="NCBI Taxonomy" id="46433"/>
    <lineage>
        <taxon>Eukaryota</taxon>
        <taxon>Sar</taxon>
        <taxon>Rhizaria</taxon>
        <taxon>Retaria</taxon>
        <taxon>Foraminifera</taxon>
        <taxon>Monothalamids</taxon>
        <taxon>Reticulomyxidae</taxon>
        <taxon>Reticulomyxa</taxon>
    </lineage>
</organism>
<dbReference type="InterPro" id="IPR001930">
    <property type="entry name" value="Peptidase_M1"/>
</dbReference>
<feature type="domain" description="Peptidase M1 membrane alanine aminopeptidase" evidence="10">
    <location>
        <begin position="128"/>
        <end position="244"/>
    </location>
</feature>
<dbReference type="SUPFAM" id="SSF63737">
    <property type="entry name" value="Leukotriene A4 hydrolase N-terminal domain"/>
    <property type="match status" value="1"/>
</dbReference>
<evidence type="ECO:0000256" key="8">
    <source>
        <dbReference type="PIRSR" id="PIRSR634016-1"/>
    </source>
</evidence>
<feature type="binding site" evidence="9">
    <location>
        <position position="200"/>
    </location>
    <ligand>
        <name>Zn(2+)</name>
        <dbReference type="ChEBI" id="CHEBI:29105"/>
        <note>catalytic</note>
    </ligand>
</feature>
<dbReference type="SUPFAM" id="SSF55486">
    <property type="entry name" value="Metalloproteases ('zincins'), catalytic domain"/>
    <property type="match status" value="1"/>
</dbReference>
<dbReference type="PANTHER" id="PTHR11533:SF174">
    <property type="entry name" value="PUROMYCIN-SENSITIVE AMINOPEPTIDASE-RELATED"/>
    <property type="match status" value="1"/>
</dbReference>
<feature type="binding site" evidence="9">
    <location>
        <position position="223"/>
    </location>
    <ligand>
        <name>Zn(2+)</name>
        <dbReference type="ChEBI" id="CHEBI:29105"/>
        <note>catalytic</note>
    </ligand>
</feature>
<evidence type="ECO:0000256" key="7">
    <source>
        <dbReference type="ARBA" id="ARBA00023049"/>
    </source>
</evidence>